<comment type="caution">
    <text evidence="2">The sequence shown here is derived from an EMBL/GenBank/DDBJ whole genome shotgun (WGS) entry which is preliminary data.</text>
</comment>
<accession>A0A853AQB2</accession>
<evidence type="ECO:0000313" key="2">
    <source>
        <dbReference type="EMBL" id="NYI82781.1"/>
    </source>
</evidence>
<evidence type="ECO:0000313" key="3">
    <source>
        <dbReference type="Proteomes" id="UP000587002"/>
    </source>
</evidence>
<keyword evidence="3" id="KW-1185">Reference proteome</keyword>
<evidence type="ECO:0000256" key="1">
    <source>
        <dbReference type="SAM" id="MobiDB-lite"/>
    </source>
</evidence>
<organism evidence="2 3">
    <name type="scientific">Saccharopolyspora hordei</name>
    <dbReference type="NCBI Taxonomy" id="1838"/>
    <lineage>
        <taxon>Bacteria</taxon>
        <taxon>Bacillati</taxon>
        <taxon>Actinomycetota</taxon>
        <taxon>Actinomycetes</taxon>
        <taxon>Pseudonocardiales</taxon>
        <taxon>Pseudonocardiaceae</taxon>
        <taxon>Saccharopolyspora</taxon>
    </lineage>
</organism>
<dbReference type="Proteomes" id="UP000587002">
    <property type="component" value="Unassembled WGS sequence"/>
</dbReference>
<feature type="region of interest" description="Disordered" evidence="1">
    <location>
        <begin position="24"/>
        <end position="47"/>
    </location>
</feature>
<protein>
    <submittedName>
        <fullName evidence="2">Uncharacterized protein</fullName>
    </submittedName>
</protein>
<name>A0A853AQB2_9PSEU</name>
<dbReference type="AlphaFoldDB" id="A0A853AQB2"/>
<proteinExistence type="predicted"/>
<gene>
    <name evidence="2" type="ORF">HNR68_001411</name>
</gene>
<dbReference type="EMBL" id="JACCFJ010000001">
    <property type="protein sequence ID" value="NYI82781.1"/>
    <property type="molecule type" value="Genomic_DNA"/>
</dbReference>
<sequence length="83" mass="8416">MIALITGLRTGGVRLPARREQAHAAGPAVAWRGDGRAGGGPAAVRDTVGRRGARCGHTAGPVRTPGLRAVAAGRAIGVRWESV</sequence>
<reference evidence="2 3" key="1">
    <citation type="submission" date="2020-07" db="EMBL/GenBank/DDBJ databases">
        <title>Sequencing the genomes of 1000 actinobacteria strains.</title>
        <authorList>
            <person name="Klenk H.-P."/>
        </authorList>
    </citation>
    <scope>NUCLEOTIDE SEQUENCE [LARGE SCALE GENOMIC DNA]</scope>
    <source>
        <strain evidence="2 3">DSM 44065</strain>
    </source>
</reference>